<accession>A0A081PBW5</accession>
<organism evidence="2 3">
    <name type="scientific">Pedobacter antarcticus 4BY</name>
    <dbReference type="NCBI Taxonomy" id="1358423"/>
    <lineage>
        <taxon>Bacteria</taxon>
        <taxon>Pseudomonadati</taxon>
        <taxon>Bacteroidota</taxon>
        <taxon>Sphingobacteriia</taxon>
        <taxon>Sphingobacteriales</taxon>
        <taxon>Sphingobacteriaceae</taxon>
        <taxon>Pedobacter</taxon>
    </lineage>
</organism>
<feature type="transmembrane region" description="Helical" evidence="1">
    <location>
        <begin position="342"/>
        <end position="364"/>
    </location>
</feature>
<comment type="caution">
    <text evidence="2">The sequence shown here is derived from an EMBL/GenBank/DDBJ whole genome shotgun (WGS) entry which is preliminary data.</text>
</comment>
<dbReference type="RefSeq" id="WP_037444783.1">
    <property type="nucleotide sequence ID" value="NZ_JNFF01000117.1"/>
</dbReference>
<dbReference type="EMBL" id="JNFF01000117">
    <property type="protein sequence ID" value="KEQ28188.1"/>
    <property type="molecule type" value="Genomic_DNA"/>
</dbReference>
<feature type="transmembrane region" description="Helical" evidence="1">
    <location>
        <begin position="376"/>
        <end position="401"/>
    </location>
</feature>
<keyword evidence="1" id="KW-0472">Membrane</keyword>
<feature type="transmembrane region" description="Helical" evidence="1">
    <location>
        <begin position="254"/>
        <end position="273"/>
    </location>
</feature>
<sequence length="427" mass="48972">MGRILKILGIGLVVSLFYFSFGVTFLPPNINTKMIIALFGMLTAVYHAIQNRSVKISRPLLGAIGFVVLFSIICFVSSDYNHTDDLSYATYFVSFAVWIFAAYAVCTLIKWGHGVINLTLLTFYLAGVCFTQCALALLIDSIPAFQQWVNQYIDQGQDFLLEVNRLYGIGASLDNAGVRFSIVLIMMAGILSKEQAIRTSSWSIIVLLTGFFTIIIIGNMISRTTSTGAGLAILYLMWNTGIVRMIIKPNFFKFHLIFGFMLILALLITTYFYQSDSIFQGQIRFAFEGFFNWIEYGEWRTGSTDKLNNNMWVWPTDLKTWIIGTGLFDNWVFGTDIGYCRLIMYSGLVGFSVFSLFFIYNAAVFARKYRQYSHMFFLFFVLTFVVWIKVSTDIFLIYALFYCMDILRNNKTLNQQDENRLLHTRYI</sequence>
<keyword evidence="1" id="KW-1133">Transmembrane helix</keyword>
<dbReference type="Proteomes" id="UP000028007">
    <property type="component" value="Unassembled WGS sequence"/>
</dbReference>
<proteinExistence type="predicted"/>
<feature type="transmembrane region" description="Helical" evidence="1">
    <location>
        <begin position="86"/>
        <end position="106"/>
    </location>
</feature>
<feature type="transmembrane region" description="Helical" evidence="1">
    <location>
        <begin position="32"/>
        <end position="49"/>
    </location>
</feature>
<feature type="transmembrane region" description="Helical" evidence="1">
    <location>
        <begin position="202"/>
        <end position="221"/>
    </location>
</feature>
<gene>
    <name evidence="2" type="ORF">N180_00695</name>
</gene>
<feature type="transmembrane region" description="Helical" evidence="1">
    <location>
        <begin position="61"/>
        <end position="80"/>
    </location>
</feature>
<evidence type="ECO:0000313" key="2">
    <source>
        <dbReference type="EMBL" id="KEQ28188.1"/>
    </source>
</evidence>
<feature type="transmembrane region" description="Helical" evidence="1">
    <location>
        <begin position="166"/>
        <end position="190"/>
    </location>
</feature>
<name>A0A081PBW5_9SPHI</name>
<dbReference type="eggNOG" id="ENOG50335D3">
    <property type="taxonomic scope" value="Bacteria"/>
</dbReference>
<feature type="transmembrane region" description="Helical" evidence="1">
    <location>
        <begin position="227"/>
        <end position="247"/>
    </location>
</feature>
<feature type="transmembrane region" description="Helical" evidence="1">
    <location>
        <begin position="7"/>
        <end position="26"/>
    </location>
</feature>
<reference evidence="2 3" key="1">
    <citation type="journal article" date="1992" name="Int. J. Syst. Bacteriol.">
        <title>Sphingobacterium antarcticus sp. nov. a Psychrotrophic Bacterium from the Soils of Schirmacher Oasis, Antarctica.</title>
        <authorList>
            <person name="Shivaji S."/>
            <person name="Ray M.K."/>
            <person name="Rao N.S."/>
            <person name="Saiserr L."/>
            <person name="Jagannadham M.V."/>
            <person name="Kumar G.S."/>
            <person name="Reddy G."/>
            <person name="Bhargava P.M."/>
        </authorList>
    </citation>
    <scope>NUCLEOTIDE SEQUENCE [LARGE SCALE GENOMIC DNA]</scope>
    <source>
        <strain evidence="2 3">4BY</strain>
    </source>
</reference>
<keyword evidence="3" id="KW-1185">Reference proteome</keyword>
<evidence type="ECO:0000256" key="1">
    <source>
        <dbReference type="SAM" id="Phobius"/>
    </source>
</evidence>
<evidence type="ECO:0000313" key="3">
    <source>
        <dbReference type="Proteomes" id="UP000028007"/>
    </source>
</evidence>
<protein>
    <submittedName>
        <fullName evidence="2">Uncharacterized protein</fullName>
    </submittedName>
</protein>
<keyword evidence="1" id="KW-0812">Transmembrane</keyword>
<dbReference type="AlphaFoldDB" id="A0A081PBW5"/>
<feature type="transmembrane region" description="Helical" evidence="1">
    <location>
        <begin position="118"/>
        <end position="139"/>
    </location>
</feature>